<feature type="signal peptide" evidence="6">
    <location>
        <begin position="1"/>
        <end position="19"/>
    </location>
</feature>
<dbReference type="PANTHER" id="PTHR11306">
    <property type="entry name" value="NIEMANN PICK TYPE C2 PROTEIN NPC2-RELATED"/>
    <property type="match status" value="1"/>
</dbReference>
<dbReference type="Pfam" id="PF02221">
    <property type="entry name" value="E1_DerP2_DerF2"/>
    <property type="match status" value="1"/>
</dbReference>
<dbReference type="InterPro" id="IPR014756">
    <property type="entry name" value="Ig_E-set"/>
</dbReference>
<comment type="subcellular location">
    <subcellularLocation>
        <location evidence="1">Secreted</location>
    </subcellularLocation>
</comment>
<dbReference type="GO" id="GO:0005576">
    <property type="term" value="C:extracellular region"/>
    <property type="evidence" value="ECO:0007669"/>
    <property type="project" value="UniProtKB-SubCell"/>
</dbReference>
<accession>A0AAE1ARC9</accession>
<evidence type="ECO:0000256" key="6">
    <source>
        <dbReference type="SAM" id="SignalP"/>
    </source>
</evidence>
<comment type="similarity">
    <text evidence="2">Belongs to the NPC2 family.</text>
</comment>
<dbReference type="CDD" id="cd00916">
    <property type="entry name" value="Npc2_like"/>
    <property type="match status" value="1"/>
</dbReference>
<organism evidence="8 9">
    <name type="scientific">Elysia crispata</name>
    <name type="common">lettuce slug</name>
    <dbReference type="NCBI Taxonomy" id="231223"/>
    <lineage>
        <taxon>Eukaryota</taxon>
        <taxon>Metazoa</taxon>
        <taxon>Spiralia</taxon>
        <taxon>Lophotrochozoa</taxon>
        <taxon>Mollusca</taxon>
        <taxon>Gastropoda</taxon>
        <taxon>Heterobranchia</taxon>
        <taxon>Euthyneura</taxon>
        <taxon>Panpulmonata</taxon>
        <taxon>Sacoglossa</taxon>
        <taxon>Placobranchoidea</taxon>
        <taxon>Plakobranchidae</taxon>
        <taxon>Elysia</taxon>
    </lineage>
</organism>
<evidence type="ECO:0000259" key="7">
    <source>
        <dbReference type="SMART" id="SM00737"/>
    </source>
</evidence>
<proteinExistence type="inferred from homology"/>
<dbReference type="GO" id="GO:0032367">
    <property type="term" value="P:intracellular cholesterol transport"/>
    <property type="evidence" value="ECO:0007669"/>
    <property type="project" value="InterPro"/>
</dbReference>
<dbReference type="Proteomes" id="UP001283361">
    <property type="component" value="Unassembled WGS sequence"/>
</dbReference>
<feature type="chain" id="PRO_5042208486" description="MD-2-related lipid-recognition domain-containing protein" evidence="6">
    <location>
        <begin position="20"/>
        <end position="146"/>
    </location>
</feature>
<evidence type="ECO:0000256" key="2">
    <source>
        <dbReference type="ARBA" id="ARBA00006370"/>
    </source>
</evidence>
<comment type="caution">
    <text evidence="8">The sequence shown here is derived from an EMBL/GenBank/DDBJ whole genome shotgun (WGS) entry which is preliminary data.</text>
</comment>
<evidence type="ECO:0000256" key="4">
    <source>
        <dbReference type="ARBA" id="ARBA00022729"/>
    </source>
</evidence>
<dbReference type="EMBL" id="JAWDGP010001379">
    <property type="protein sequence ID" value="KAK3792340.1"/>
    <property type="molecule type" value="Genomic_DNA"/>
</dbReference>
<keyword evidence="3" id="KW-0964">Secreted</keyword>
<evidence type="ECO:0000256" key="1">
    <source>
        <dbReference type="ARBA" id="ARBA00004613"/>
    </source>
</evidence>
<name>A0AAE1ARC9_9GAST</name>
<dbReference type="FunFam" id="2.60.40.770:FF:000001">
    <property type="entry name" value="NPC intracellular cholesterol transporter 2"/>
    <property type="match status" value="1"/>
</dbReference>
<dbReference type="InterPro" id="IPR039670">
    <property type="entry name" value="NPC2-like"/>
</dbReference>
<evidence type="ECO:0000313" key="9">
    <source>
        <dbReference type="Proteomes" id="UP001283361"/>
    </source>
</evidence>
<evidence type="ECO:0000256" key="5">
    <source>
        <dbReference type="ARBA" id="ARBA00023157"/>
    </source>
</evidence>
<keyword evidence="5" id="KW-1015">Disulfide bond</keyword>
<evidence type="ECO:0000313" key="8">
    <source>
        <dbReference type="EMBL" id="KAK3792340.1"/>
    </source>
</evidence>
<keyword evidence="9" id="KW-1185">Reference proteome</keyword>
<dbReference type="InterPro" id="IPR003172">
    <property type="entry name" value="ML_dom"/>
</dbReference>
<dbReference type="Gene3D" id="2.60.40.770">
    <property type="match status" value="1"/>
</dbReference>
<dbReference type="SMART" id="SM00737">
    <property type="entry name" value="ML"/>
    <property type="match status" value="1"/>
</dbReference>
<dbReference type="GO" id="GO:0032934">
    <property type="term" value="F:sterol binding"/>
    <property type="evidence" value="ECO:0007669"/>
    <property type="project" value="InterPro"/>
</dbReference>
<dbReference type="InterPro" id="IPR033916">
    <property type="entry name" value="ML_Npc2-like"/>
</dbReference>
<evidence type="ECO:0000256" key="3">
    <source>
        <dbReference type="ARBA" id="ARBA00022525"/>
    </source>
</evidence>
<sequence length="146" mass="15731">MNSSIILAVFCLIAATAVAKKIPIKDCGSKKATIDSIDISPCTSIPCPFKKGTSVNVTIDFMSKTTFDSAKSSVHGIIAGIPVPFPMKDSNACHFMECPVKKGEKRSYTNSVEVLKVYPEITVLVKWEIVSDGDVICFTVPVKIVS</sequence>
<keyword evidence="4 6" id="KW-0732">Signal</keyword>
<reference evidence="8" key="1">
    <citation type="journal article" date="2023" name="G3 (Bethesda)">
        <title>A reference genome for the long-term kleptoplast-retaining sea slug Elysia crispata morphotype clarki.</title>
        <authorList>
            <person name="Eastman K.E."/>
            <person name="Pendleton A.L."/>
            <person name="Shaikh M.A."/>
            <person name="Suttiyut T."/>
            <person name="Ogas R."/>
            <person name="Tomko P."/>
            <person name="Gavelis G."/>
            <person name="Widhalm J.R."/>
            <person name="Wisecaver J.H."/>
        </authorList>
    </citation>
    <scope>NUCLEOTIDE SEQUENCE</scope>
    <source>
        <strain evidence="8">ECLA1</strain>
    </source>
</reference>
<gene>
    <name evidence="8" type="ORF">RRG08_046649</name>
</gene>
<dbReference type="PANTHER" id="PTHR11306:SF68">
    <property type="entry name" value="NPC INTRACELLULAR CHOLESTEROL TRANSPORTER 2"/>
    <property type="match status" value="1"/>
</dbReference>
<protein>
    <recommendedName>
        <fullName evidence="7">MD-2-related lipid-recognition domain-containing protein</fullName>
    </recommendedName>
</protein>
<dbReference type="AlphaFoldDB" id="A0AAE1ARC9"/>
<dbReference type="SUPFAM" id="SSF81296">
    <property type="entry name" value="E set domains"/>
    <property type="match status" value="1"/>
</dbReference>
<feature type="domain" description="MD-2-related lipid-recognition" evidence="7">
    <location>
        <begin position="24"/>
        <end position="142"/>
    </location>
</feature>